<evidence type="ECO:0000313" key="3">
    <source>
        <dbReference type="Proteomes" id="UP001562425"/>
    </source>
</evidence>
<gene>
    <name evidence="2" type="ORF">pipiens_009277</name>
</gene>
<keyword evidence="3" id="KW-1185">Reference proteome</keyword>
<sequence length="83" mass="8725">MAEGGFQGPGGGYGGGGFGGGGGKPKATTVEFNLDIKIKSIEKMLVPLMKQAPPIVPRIEKLSHNRNDPQVACSPPTVWFCQK</sequence>
<proteinExistence type="predicted"/>
<comment type="caution">
    <text evidence="2">The sequence shown here is derived from an EMBL/GenBank/DDBJ whole genome shotgun (WGS) entry which is preliminary data.</text>
</comment>
<organism evidence="2 3">
    <name type="scientific">Culex pipiens pipiens</name>
    <name type="common">Northern house mosquito</name>
    <dbReference type="NCBI Taxonomy" id="38569"/>
    <lineage>
        <taxon>Eukaryota</taxon>
        <taxon>Metazoa</taxon>
        <taxon>Ecdysozoa</taxon>
        <taxon>Arthropoda</taxon>
        <taxon>Hexapoda</taxon>
        <taxon>Insecta</taxon>
        <taxon>Pterygota</taxon>
        <taxon>Neoptera</taxon>
        <taxon>Endopterygota</taxon>
        <taxon>Diptera</taxon>
        <taxon>Nematocera</taxon>
        <taxon>Culicoidea</taxon>
        <taxon>Culicidae</taxon>
        <taxon>Culicinae</taxon>
        <taxon>Culicini</taxon>
        <taxon>Culex</taxon>
        <taxon>Culex</taxon>
    </lineage>
</organism>
<dbReference type="AlphaFoldDB" id="A0ABD1DEC5"/>
<protein>
    <submittedName>
        <fullName evidence="2">Uncharacterized protein</fullName>
    </submittedName>
</protein>
<dbReference type="Proteomes" id="UP001562425">
    <property type="component" value="Unassembled WGS sequence"/>
</dbReference>
<dbReference type="EMBL" id="JBEHCU010006049">
    <property type="protein sequence ID" value="KAL1398035.1"/>
    <property type="molecule type" value="Genomic_DNA"/>
</dbReference>
<reference evidence="2 3" key="1">
    <citation type="submission" date="2024-05" db="EMBL/GenBank/DDBJ databases">
        <title>Culex pipiens pipiens assembly and annotation.</title>
        <authorList>
            <person name="Alout H."/>
            <person name="Durand T."/>
        </authorList>
    </citation>
    <scope>NUCLEOTIDE SEQUENCE [LARGE SCALE GENOMIC DNA]</scope>
    <source>
        <strain evidence="2">HA-2024</strain>
        <tissue evidence="2">Whole body</tissue>
    </source>
</reference>
<evidence type="ECO:0000313" key="2">
    <source>
        <dbReference type="EMBL" id="KAL1398035.1"/>
    </source>
</evidence>
<name>A0ABD1DEC5_CULPP</name>
<evidence type="ECO:0000256" key="1">
    <source>
        <dbReference type="SAM" id="MobiDB-lite"/>
    </source>
</evidence>
<accession>A0ABD1DEC5</accession>
<feature type="region of interest" description="Disordered" evidence="1">
    <location>
        <begin position="1"/>
        <end position="24"/>
    </location>
</feature>